<dbReference type="AlphaFoldDB" id="A0A094QB07"/>
<dbReference type="EMBL" id="JNSL01000007">
    <property type="protein sequence ID" value="KGA21425.1"/>
    <property type="molecule type" value="Genomic_DNA"/>
</dbReference>
<accession>A0A094QB07</accession>
<comment type="caution">
    <text evidence="5">The sequence shown here is derived from an EMBL/GenBank/DDBJ whole genome shotgun (WGS) entry which is preliminary data.</text>
</comment>
<keyword evidence="1" id="KW-0805">Transcription regulation</keyword>
<name>A0A094QB07_9ZZZZ</name>
<feature type="domain" description="HTH tetR-type" evidence="4">
    <location>
        <begin position="5"/>
        <end position="65"/>
    </location>
</feature>
<dbReference type="Pfam" id="PF00440">
    <property type="entry name" value="TetR_N"/>
    <property type="match status" value="1"/>
</dbReference>
<dbReference type="InterPro" id="IPR009057">
    <property type="entry name" value="Homeodomain-like_sf"/>
</dbReference>
<sequence length="197" mass="22306">MAVALDTRTRILDATIDLLASGGDSAVRLSLVAEALDISEPSIYHHFKNRSDLITEAYSEWYWRCLKLEVPVENIMMLVDTKEDYLRAVLKSMSWSYRPDRIDTRSIRVSVLGAAQTNPELREKINAVNQKFLTSLADALITAQQKGWVRTDLDPMATAYWLHGQINGRVVAEMDPGVVDLEKWDAVSYEVVRHLLA</sequence>
<evidence type="ECO:0000259" key="4">
    <source>
        <dbReference type="PROSITE" id="PS50977"/>
    </source>
</evidence>
<dbReference type="SUPFAM" id="SSF46689">
    <property type="entry name" value="Homeodomain-like"/>
    <property type="match status" value="1"/>
</dbReference>
<keyword evidence="2" id="KW-0238">DNA-binding</keyword>
<dbReference type="SUPFAM" id="SSF48498">
    <property type="entry name" value="Tetracyclin repressor-like, C-terminal domain"/>
    <property type="match status" value="1"/>
</dbReference>
<evidence type="ECO:0000256" key="3">
    <source>
        <dbReference type="ARBA" id="ARBA00023163"/>
    </source>
</evidence>
<dbReference type="GO" id="GO:0003677">
    <property type="term" value="F:DNA binding"/>
    <property type="evidence" value="ECO:0007669"/>
    <property type="project" value="UniProtKB-KW"/>
</dbReference>
<dbReference type="InterPro" id="IPR036271">
    <property type="entry name" value="Tet_transcr_reg_TetR-rel_C_sf"/>
</dbReference>
<organism evidence="5">
    <name type="scientific">freshwater metagenome</name>
    <dbReference type="NCBI Taxonomy" id="449393"/>
    <lineage>
        <taxon>unclassified sequences</taxon>
        <taxon>metagenomes</taxon>
        <taxon>ecological metagenomes</taxon>
    </lineage>
</organism>
<proteinExistence type="predicted"/>
<evidence type="ECO:0000256" key="1">
    <source>
        <dbReference type="ARBA" id="ARBA00023015"/>
    </source>
</evidence>
<dbReference type="PRINTS" id="PR00455">
    <property type="entry name" value="HTHTETR"/>
</dbReference>
<dbReference type="PANTHER" id="PTHR47506:SF1">
    <property type="entry name" value="HTH-TYPE TRANSCRIPTIONAL REGULATOR YJDC"/>
    <property type="match status" value="1"/>
</dbReference>
<dbReference type="Gene3D" id="1.10.357.10">
    <property type="entry name" value="Tetracycline Repressor, domain 2"/>
    <property type="match status" value="1"/>
</dbReference>
<gene>
    <name evidence="5" type="ORF">GM51_2360</name>
</gene>
<dbReference type="InterPro" id="IPR001647">
    <property type="entry name" value="HTH_TetR"/>
</dbReference>
<evidence type="ECO:0000313" key="5">
    <source>
        <dbReference type="EMBL" id="KGA21425.1"/>
    </source>
</evidence>
<dbReference type="PANTHER" id="PTHR47506">
    <property type="entry name" value="TRANSCRIPTIONAL REGULATORY PROTEIN"/>
    <property type="match status" value="1"/>
</dbReference>
<protein>
    <recommendedName>
        <fullName evidence="4">HTH tetR-type domain-containing protein</fullName>
    </recommendedName>
</protein>
<evidence type="ECO:0000256" key="2">
    <source>
        <dbReference type="ARBA" id="ARBA00023125"/>
    </source>
</evidence>
<dbReference type="PROSITE" id="PS50977">
    <property type="entry name" value="HTH_TETR_2"/>
    <property type="match status" value="1"/>
</dbReference>
<keyword evidence="3" id="KW-0804">Transcription</keyword>
<reference evidence="5" key="1">
    <citation type="submission" date="2014-06" db="EMBL/GenBank/DDBJ databases">
        <title>Key roles for freshwater Actinobacteria revealed by deep metagenomic sequencing.</title>
        <authorList>
            <person name="Ghai R."/>
            <person name="Mizuno C.M."/>
            <person name="Picazo A."/>
            <person name="Camacho A."/>
            <person name="Rodriguez-Valera F."/>
        </authorList>
    </citation>
    <scope>NUCLEOTIDE SEQUENCE</scope>
</reference>